<evidence type="ECO:0000313" key="1">
    <source>
        <dbReference type="EMBL" id="EHA57934.1"/>
    </source>
</evidence>
<name>G4MNM8_PYRO7</name>
<dbReference type="EMBL" id="CM001231">
    <property type="protein sequence ID" value="EHA57934.1"/>
    <property type="molecule type" value="Genomic_DNA"/>
</dbReference>
<dbReference type="AlphaFoldDB" id="G4MNM8"/>
<dbReference type="OrthoDB" id="10397517at2759"/>
<accession>G4MNM8</accession>
<sequence length="53" mass="5900">MSVYWASSAKLDEESRTQYYGGTSHNIGIAHHLAQAAPRRFTFMIDLCLPLSG</sequence>
<dbReference type="VEuPathDB" id="FungiDB:MGG_16434"/>
<dbReference type="InParanoid" id="G4MNM8"/>
<dbReference type="RefSeq" id="XP_003710546.1">
    <property type="nucleotide sequence ID" value="XM_003710498.1"/>
</dbReference>
<protein>
    <submittedName>
        <fullName evidence="1">Uncharacterized protein</fullName>
    </submittedName>
</protein>
<evidence type="ECO:0000313" key="2">
    <source>
        <dbReference type="Proteomes" id="UP000009058"/>
    </source>
</evidence>
<dbReference type="KEGG" id="mgr:MGG_16434"/>
<organism evidence="1 2">
    <name type="scientific">Pyricularia oryzae (strain 70-15 / ATCC MYA-4617 / FGSC 8958)</name>
    <name type="common">Rice blast fungus</name>
    <name type="synonym">Magnaporthe oryzae</name>
    <dbReference type="NCBI Taxonomy" id="242507"/>
    <lineage>
        <taxon>Eukaryota</taxon>
        <taxon>Fungi</taxon>
        <taxon>Dikarya</taxon>
        <taxon>Ascomycota</taxon>
        <taxon>Pezizomycotina</taxon>
        <taxon>Sordariomycetes</taxon>
        <taxon>Sordariomycetidae</taxon>
        <taxon>Magnaporthales</taxon>
        <taxon>Pyriculariaceae</taxon>
        <taxon>Pyricularia</taxon>
    </lineage>
</organism>
<proteinExistence type="predicted"/>
<dbReference type="Proteomes" id="UP000009058">
    <property type="component" value="Chromosome 1"/>
</dbReference>
<dbReference type="HOGENOM" id="CLU_3069174_0_0_1"/>
<reference evidence="1 2" key="1">
    <citation type="journal article" date="2005" name="Nature">
        <title>The genome sequence of the rice blast fungus Magnaporthe grisea.</title>
        <authorList>
            <person name="Dean R.A."/>
            <person name="Talbot N.J."/>
            <person name="Ebbole D.J."/>
            <person name="Farman M.L."/>
            <person name="Mitchell T.K."/>
            <person name="Orbach M.J."/>
            <person name="Thon M."/>
            <person name="Kulkarni R."/>
            <person name="Xu J.R."/>
            <person name="Pan H."/>
            <person name="Read N.D."/>
            <person name="Lee Y.H."/>
            <person name="Carbone I."/>
            <person name="Brown D."/>
            <person name="Oh Y.Y."/>
            <person name="Donofrio N."/>
            <person name="Jeong J.S."/>
            <person name="Soanes D.M."/>
            <person name="Djonovic S."/>
            <person name="Kolomiets E."/>
            <person name="Rehmeyer C."/>
            <person name="Li W."/>
            <person name="Harding M."/>
            <person name="Kim S."/>
            <person name="Lebrun M.H."/>
            <person name="Bohnert H."/>
            <person name="Coughlan S."/>
            <person name="Butler J."/>
            <person name="Calvo S."/>
            <person name="Ma L.J."/>
            <person name="Nicol R."/>
            <person name="Purcell S."/>
            <person name="Nusbaum C."/>
            <person name="Galagan J.E."/>
            <person name="Birren B.W."/>
        </authorList>
    </citation>
    <scope>NUCLEOTIDE SEQUENCE [LARGE SCALE GENOMIC DNA]</scope>
    <source>
        <strain evidence="2">70-15 / ATCC MYA-4617 / FGSC 8958</strain>
    </source>
</reference>
<dbReference type="GeneID" id="12986371"/>
<keyword evidence="2" id="KW-1185">Reference proteome</keyword>
<reference key="2">
    <citation type="submission" date="2011-05" db="EMBL/GenBank/DDBJ databases">
        <title>The Genome Sequence of Magnaporthe oryzae 70-15.</title>
        <authorList>
            <consortium name="The Broad Institute Genome Sequencing Platform"/>
            <person name="Ma L.-J."/>
            <person name="Dead R."/>
            <person name="Young S.K."/>
            <person name="Zeng Q."/>
            <person name="Gargeya S."/>
            <person name="Fitzgerald M."/>
            <person name="Haas B."/>
            <person name="Abouelleil A."/>
            <person name="Alvarado L."/>
            <person name="Arachchi H.M."/>
            <person name="Berlin A."/>
            <person name="Brown A."/>
            <person name="Chapman S.B."/>
            <person name="Chen Z."/>
            <person name="Dunbar C."/>
            <person name="Freedman E."/>
            <person name="Gearin G."/>
            <person name="Gellesch M."/>
            <person name="Goldberg J."/>
            <person name="Griggs A."/>
            <person name="Gujja S."/>
            <person name="Heiman D."/>
            <person name="Howarth C."/>
            <person name="Larson L."/>
            <person name="Lui A."/>
            <person name="MacDonald P.J.P."/>
            <person name="Mehta T."/>
            <person name="Montmayeur A."/>
            <person name="Murphy C."/>
            <person name="Neiman D."/>
            <person name="Pearson M."/>
            <person name="Priest M."/>
            <person name="Roberts A."/>
            <person name="Saif S."/>
            <person name="Shea T."/>
            <person name="Shenoy N."/>
            <person name="Sisk P."/>
            <person name="Stolte C."/>
            <person name="Sykes S."/>
            <person name="Yandava C."/>
            <person name="Wortman J."/>
            <person name="Nusbaum C."/>
            <person name="Birren B."/>
        </authorList>
    </citation>
    <scope>NUCLEOTIDE SEQUENCE</scope>
    <source>
        <strain>70-15</strain>
    </source>
</reference>
<gene>
    <name evidence="1" type="ORF">MGG_16434</name>
</gene>